<feature type="transmembrane region" description="Helical" evidence="9">
    <location>
        <begin position="109"/>
        <end position="127"/>
    </location>
</feature>
<dbReference type="SUPFAM" id="SSF81321">
    <property type="entry name" value="Family A G protein-coupled receptor-like"/>
    <property type="match status" value="1"/>
</dbReference>
<dbReference type="Gene3D" id="1.20.1070.10">
    <property type="entry name" value="Rhodopsin 7-helix transmembrane proteins"/>
    <property type="match status" value="1"/>
</dbReference>
<feature type="region of interest" description="Disordered" evidence="8">
    <location>
        <begin position="381"/>
        <end position="405"/>
    </location>
</feature>
<dbReference type="InterPro" id="IPR050125">
    <property type="entry name" value="GPCR_opsins"/>
</dbReference>
<evidence type="ECO:0000256" key="8">
    <source>
        <dbReference type="SAM" id="MobiDB-lite"/>
    </source>
</evidence>
<evidence type="ECO:0000313" key="12">
    <source>
        <dbReference type="Proteomes" id="UP000838412"/>
    </source>
</evidence>
<feature type="compositionally biased region" description="Polar residues" evidence="8">
    <location>
        <begin position="391"/>
        <end position="405"/>
    </location>
</feature>
<feature type="transmembrane region" description="Helical" evidence="9">
    <location>
        <begin position="325"/>
        <end position="345"/>
    </location>
</feature>
<accession>A0A8J9Z8V3</accession>
<evidence type="ECO:0000256" key="1">
    <source>
        <dbReference type="ARBA" id="ARBA00004141"/>
    </source>
</evidence>
<dbReference type="AlphaFoldDB" id="A0A8J9Z8V3"/>
<keyword evidence="6" id="KW-0675">Receptor</keyword>
<feature type="domain" description="G-protein coupled receptors family 1 profile" evidence="10">
    <location>
        <begin position="88"/>
        <end position="342"/>
    </location>
</feature>
<dbReference type="InterPro" id="IPR000276">
    <property type="entry name" value="GPCR_Rhodpsn"/>
</dbReference>
<dbReference type="GO" id="GO:0016020">
    <property type="term" value="C:membrane"/>
    <property type="evidence" value="ECO:0007669"/>
    <property type="project" value="UniProtKB-SubCell"/>
</dbReference>
<keyword evidence="3 9" id="KW-1133">Transmembrane helix</keyword>
<protein>
    <submittedName>
        <fullName evidence="11">MTNR1A protein</fullName>
    </submittedName>
</protein>
<feature type="transmembrane region" description="Helical" evidence="9">
    <location>
        <begin position="231"/>
        <end position="254"/>
    </location>
</feature>
<evidence type="ECO:0000313" key="11">
    <source>
        <dbReference type="EMBL" id="CAH1249273.1"/>
    </source>
</evidence>
<evidence type="ECO:0000256" key="7">
    <source>
        <dbReference type="ARBA" id="ARBA00023224"/>
    </source>
</evidence>
<evidence type="ECO:0000256" key="5">
    <source>
        <dbReference type="ARBA" id="ARBA00023136"/>
    </source>
</evidence>
<reference evidence="11" key="1">
    <citation type="submission" date="2022-01" db="EMBL/GenBank/DDBJ databases">
        <authorList>
            <person name="Braso-Vives M."/>
        </authorList>
    </citation>
    <scope>NUCLEOTIDE SEQUENCE</scope>
</reference>
<evidence type="ECO:0000256" key="2">
    <source>
        <dbReference type="ARBA" id="ARBA00022692"/>
    </source>
</evidence>
<evidence type="ECO:0000256" key="9">
    <source>
        <dbReference type="SAM" id="Phobius"/>
    </source>
</evidence>
<dbReference type="OrthoDB" id="10044919at2759"/>
<feature type="transmembrane region" description="Helical" evidence="9">
    <location>
        <begin position="76"/>
        <end position="97"/>
    </location>
</feature>
<feature type="transmembrane region" description="Helical" evidence="9">
    <location>
        <begin position="189"/>
        <end position="211"/>
    </location>
</feature>
<dbReference type="Pfam" id="PF00001">
    <property type="entry name" value="7tm_1"/>
    <property type="match status" value="1"/>
</dbReference>
<dbReference type="Proteomes" id="UP000838412">
    <property type="component" value="Chromosome 17"/>
</dbReference>
<organism evidence="11 12">
    <name type="scientific">Branchiostoma lanceolatum</name>
    <name type="common">Common lancelet</name>
    <name type="synonym">Amphioxus lanceolatum</name>
    <dbReference type="NCBI Taxonomy" id="7740"/>
    <lineage>
        <taxon>Eukaryota</taxon>
        <taxon>Metazoa</taxon>
        <taxon>Chordata</taxon>
        <taxon>Cephalochordata</taxon>
        <taxon>Leptocardii</taxon>
        <taxon>Amphioxiformes</taxon>
        <taxon>Branchiostomatidae</taxon>
        <taxon>Branchiostoma</taxon>
    </lineage>
</organism>
<keyword evidence="5 9" id="KW-0472">Membrane</keyword>
<feature type="transmembrane region" description="Helical" evidence="9">
    <location>
        <begin position="293"/>
        <end position="313"/>
    </location>
</feature>
<name>A0A8J9Z8V3_BRALA</name>
<keyword evidence="7" id="KW-0807">Transducer</keyword>
<evidence type="ECO:0000259" key="10">
    <source>
        <dbReference type="PROSITE" id="PS50262"/>
    </source>
</evidence>
<dbReference type="FunFam" id="1.20.1070.10:FF:000345">
    <property type="entry name" value="40S ribosomal protein S27"/>
    <property type="match status" value="1"/>
</dbReference>
<comment type="subcellular location">
    <subcellularLocation>
        <location evidence="1">Membrane</location>
        <topology evidence="1">Multi-pass membrane protein</topology>
    </subcellularLocation>
</comment>
<dbReference type="PRINTS" id="PR00237">
    <property type="entry name" value="GPCRRHODOPSN"/>
</dbReference>
<evidence type="ECO:0000256" key="3">
    <source>
        <dbReference type="ARBA" id="ARBA00022989"/>
    </source>
</evidence>
<keyword evidence="12" id="KW-1185">Reference proteome</keyword>
<feature type="transmembrane region" description="Helical" evidence="9">
    <location>
        <begin position="147"/>
        <end position="168"/>
    </location>
</feature>
<dbReference type="CDD" id="cd00637">
    <property type="entry name" value="7tm_classA_rhodopsin-like"/>
    <property type="match status" value="1"/>
</dbReference>
<evidence type="ECO:0000256" key="6">
    <source>
        <dbReference type="ARBA" id="ARBA00023170"/>
    </source>
</evidence>
<sequence length="405" mass="44729">MDRFNSYVFTKCSTSARAPQRQQPRTMNDTLADAVNNDTSPLEWRAAFNSTPANDSALPDLDYDELGMGVKIGSSILLVVLIAGGTFGNCLIIGAVYATPSLRSVSNIFIVNLAVADLMVSSVVDTFNIVGVIDQNFLRDHPVVCELVGFVCVTSCICSLMSVSNIGINRLLFVVKPHWHASVYTVPKTLMIVAAMWVYSFLFDLPLLLGWGQHSYDIKTMGCTYDRTHTFSYTLFLVIAGIALPLVVVVGCYSKIFYHVHQSKVRVAVHLANPKGNMNNNLNYEEIRLIKTLLAVCVAFYVCWLPYAVVVLADFNDHWPRAVHFLAIVMAHGSSSINCLVYGFMNKKFKTAFRKLLGMKTQPNRAGSKKKDTLPLPLALPSIKEDPGVSPSFSGQHSTNNSRML</sequence>
<dbReference type="PROSITE" id="PS50262">
    <property type="entry name" value="G_PROTEIN_RECEP_F1_2"/>
    <property type="match status" value="1"/>
</dbReference>
<keyword evidence="2 9" id="KW-0812">Transmembrane</keyword>
<dbReference type="InterPro" id="IPR017452">
    <property type="entry name" value="GPCR_Rhodpsn_7TM"/>
</dbReference>
<dbReference type="PANTHER" id="PTHR24240">
    <property type="entry name" value="OPSIN"/>
    <property type="match status" value="1"/>
</dbReference>
<dbReference type="SMART" id="SM01381">
    <property type="entry name" value="7TM_GPCR_Srsx"/>
    <property type="match status" value="1"/>
</dbReference>
<evidence type="ECO:0000256" key="4">
    <source>
        <dbReference type="ARBA" id="ARBA00023040"/>
    </source>
</evidence>
<dbReference type="EMBL" id="OV696702">
    <property type="protein sequence ID" value="CAH1249273.1"/>
    <property type="molecule type" value="Genomic_DNA"/>
</dbReference>
<gene>
    <name evidence="11" type="primary">MTNR1A</name>
    <name evidence="11" type="ORF">BLAG_LOCUS10440</name>
</gene>
<dbReference type="GO" id="GO:0004930">
    <property type="term" value="F:G protein-coupled receptor activity"/>
    <property type="evidence" value="ECO:0007669"/>
    <property type="project" value="UniProtKB-KW"/>
</dbReference>
<proteinExistence type="predicted"/>
<keyword evidence="4" id="KW-0297">G-protein coupled receptor</keyword>